<name>A0AAW2VM15_SESRA</name>
<reference evidence="5" key="1">
    <citation type="submission" date="2020-06" db="EMBL/GenBank/DDBJ databases">
        <authorList>
            <person name="Li T."/>
            <person name="Hu X."/>
            <person name="Zhang T."/>
            <person name="Song X."/>
            <person name="Zhang H."/>
            <person name="Dai N."/>
            <person name="Sheng W."/>
            <person name="Hou X."/>
            <person name="Wei L."/>
        </authorList>
    </citation>
    <scope>NUCLEOTIDE SEQUENCE</scope>
    <source>
        <strain evidence="5">G02</strain>
        <tissue evidence="5">Leaf</tissue>
    </source>
</reference>
<evidence type="ECO:0000259" key="3">
    <source>
        <dbReference type="Pfam" id="PF07727"/>
    </source>
</evidence>
<evidence type="ECO:0000256" key="2">
    <source>
        <dbReference type="SAM" id="MobiDB-lite"/>
    </source>
</evidence>
<gene>
    <name evidence="5" type="ORF">Sradi_0554700</name>
</gene>
<accession>A0AAW2VM15</accession>
<dbReference type="CDD" id="cd09272">
    <property type="entry name" value="RNase_HI_RT_Ty1"/>
    <property type="match status" value="1"/>
</dbReference>
<dbReference type="Pfam" id="PF22936">
    <property type="entry name" value="Pol_BBD"/>
    <property type="match status" value="1"/>
</dbReference>
<evidence type="ECO:0000313" key="5">
    <source>
        <dbReference type="EMBL" id="KAL0429287.1"/>
    </source>
</evidence>
<dbReference type="AlphaFoldDB" id="A0AAW2VM15"/>
<reference evidence="5" key="2">
    <citation type="journal article" date="2024" name="Plant">
        <title>Genomic evolution and insights into agronomic trait innovations of Sesamum species.</title>
        <authorList>
            <person name="Miao H."/>
            <person name="Wang L."/>
            <person name="Qu L."/>
            <person name="Liu H."/>
            <person name="Sun Y."/>
            <person name="Le M."/>
            <person name="Wang Q."/>
            <person name="Wei S."/>
            <person name="Zheng Y."/>
            <person name="Lin W."/>
            <person name="Duan Y."/>
            <person name="Cao H."/>
            <person name="Xiong S."/>
            <person name="Wang X."/>
            <person name="Wei L."/>
            <person name="Li C."/>
            <person name="Ma Q."/>
            <person name="Ju M."/>
            <person name="Zhao R."/>
            <person name="Li G."/>
            <person name="Mu C."/>
            <person name="Tian Q."/>
            <person name="Mei H."/>
            <person name="Zhang T."/>
            <person name="Gao T."/>
            <person name="Zhang H."/>
        </authorList>
    </citation>
    <scope>NUCLEOTIDE SEQUENCE</scope>
    <source>
        <strain evidence="5">G02</strain>
    </source>
</reference>
<evidence type="ECO:0000256" key="1">
    <source>
        <dbReference type="ARBA" id="ARBA00022750"/>
    </source>
</evidence>
<dbReference type="PANTHER" id="PTHR11439:SF440">
    <property type="entry name" value="INTEGRASE CATALYTIC DOMAIN-CONTAINING PROTEIN"/>
    <property type="match status" value="1"/>
</dbReference>
<protein>
    <submittedName>
        <fullName evidence="5">Retrovirus-related Pol polyprotein from transposon TNT 1-94</fullName>
    </submittedName>
</protein>
<dbReference type="SUPFAM" id="SSF56672">
    <property type="entry name" value="DNA/RNA polymerases"/>
    <property type="match status" value="1"/>
</dbReference>
<feature type="domain" description="Retrovirus-related Pol polyprotein from transposon TNT 1-94-like beta-barrel" evidence="4">
    <location>
        <begin position="46"/>
        <end position="121"/>
    </location>
</feature>
<dbReference type="GO" id="GO:0004190">
    <property type="term" value="F:aspartic-type endopeptidase activity"/>
    <property type="evidence" value="ECO:0007669"/>
    <property type="project" value="UniProtKB-KW"/>
</dbReference>
<comment type="caution">
    <text evidence="5">The sequence shown here is derived from an EMBL/GenBank/DDBJ whole genome shotgun (WGS) entry which is preliminary data.</text>
</comment>
<keyword evidence="1" id="KW-0064">Aspartyl protease</keyword>
<dbReference type="Pfam" id="PF07727">
    <property type="entry name" value="RVT_2"/>
    <property type="match status" value="1"/>
</dbReference>
<organism evidence="5">
    <name type="scientific">Sesamum radiatum</name>
    <name type="common">Black benniseed</name>
    <dbReference type="NCBI Taxonomy" id="300843"/>
    <lineage>
        <taxon>Eukaryota</taxon>
        <taxon>Viridiplantae</taxon>
        <taxon>Streptophyta</taxon>
        <taxon>Embryophyta</taxon>
        <taxon>Tracheophyta</taxon>
        <taxon>Spermatophyta</taxon>
        <taxon>Magnoliopsida</taxon>
        <taxon>eudicotyledons</taxon>
        <taxon>Gunneridae</taxon>
        <taxon>Pentapetalae</taxon>
        <taxon>asterids</taxon>
        <taxon>lamiids</taxon>
        <taxon>Lamiales</taxon>
        <taxon>Pedaliaceae</taxon>
        <taxon>Sesamum</taxon>
    </lineage>
</organism>
<dbReference type="EMBL" id="JACGWJ010000003">
    <property type="protein sequence ID" value="KAL0429287.1"/>
    <property type="molecule type" value="Genomic_DNA"/>
</dbReference>
<keyword evidence="1" id="KW-0378">Hydrolase</keyword>
<feature type="compositionally biased region" description="Basic and acidic residues" evidence="2">
    <location>
        <begin position="131"/>
        <end position="156"/>
    </location>
</feature>
<dbReference type="PANTHER" id="PTHR11439">
    <property type="entry name" value="GAG-POL-RELATED RETROTRANSPOSON"/>
    <property type="match status" value="1"/>
</dbReference>
<dbReference type="InterPro" id="IPR013103">
    <property type="entry name" value="RVT_2"/>
</dbReference>
<evidence type="ECO:0000259" key="4">
    <source>
        <dbReference type="Pfam" id="PF22936"/>
    </source>
</evidence>
<feature type="domain" description="Reverse transcriptase Ty1/copia-type" evidence="3">
    <location>
        <begin position="218"/>
        <end position="404"/>
    </location>
</feature>
<keyword evidence="1" id="KW-0645">Protease</keyword>
<sequence>MAKDCRLPKKNQAHVSEVRSVPIDLGELNLSAVVFEANLVDNPREWWIDTGATRHICSDKEMFSTYTPINGRKLFMGNSATSNIVGLGKVVLKMTSGKELTLIDVLHVPDIRKNLVSGSLLGHVNFNTLRRKEEGSSRKRTHEVASGDHQRDEEPRRSKRAKIAKTFGPEFLTYVLENEPRTINEALSSPEAPFWKEAINSEIESIMQNHTWELMDLPPVTRITSIRVLIAIAALYDLEIHQMDVKTAFLNGELDEEIYMEQPEGFVVPGQEKKVCRLVKSLYGLKQAPKQWHEKFDRTMLSNGFKINECDKCVYVKSSHNSFIIVCLYVDDMLIMGSNRDVILTTKRMLTKHFDMKDMGLADVILGIKISKTSDGLALSQSHYIENILKKFKAYDSPPAKTPVDLNLHLAKNKGESEGQIEYSRIIGSLMYIMNCTRPDIAYAVNKLSRFTSNPSKNHWKGLIRVLRYLKYTSNYGLHYTRYPAVLEGYSDANWISDSKDTKSTSGYVFTIGGGAVSWKSSKQTCIARSTMESEFIALDKAGKKLNGFVISWRTFLVGQNQCPQL</sequence>
<dbReference type="InterPro" id="IPR054722">
    <property type="entry name" value="PolX-like_BBD"/>
</dbReference>
<proteinExistence type="predicted"/>
<dbReference type="InterPro" id="IPR043502">
    <property type="entry name" value="DNA/RNA_pol_sf"/>
</dbReference>
<feature type="region of interest" description="Disordered" evidence="2">
    <location>
        <begin position="131"/>
        <end position="159"/>
    </location>
</feature>